<keyword evidence="2" id="KW-0175">Coiled coil</keyword>
<dbReference type="AlphaFoldDB" id="S7J6T8"/>
<dbReference type="GO" id="GO:0008757">
    <property type="term" value="F:S-adenosylmethionine-dependent methyltransferase activity"/>
    <property type="evidence" value="ECO:0007669"/>
    <property type="project" value="InterPro"/>
</dbReference>
<dbReference type="InterPro" id="IPR041698">
    <property type="entry name" value="Methyltransf_25"/>
</dbReference>
<dbReference type="PANTHER" id="PTHR43861:SF3">
    <property type="entry name" value="PUTATIVE (AFU_ORTHOLOGUE AFUA_2G14390)-RELATED"/>
    <property type="match status" value="1"/>
</dbReference>
<evidence type="ECO:0000259" key="4">
    <source>
        <dbReference type="Pfam" id="PF13847"/>
    </source>
</evidence>
<dbReference type="InterPro" id="IPR029063">
    <property type="entry name" value="SAM-dependent_MTases_sf"/>
</dbReference>
<comment type="caution">
    <text evidence="5">The sequence shown here is derived from an EMBL/GenBank/DDBJ whole genome shotgun (WGS) entry which is preliminary data.</text>
</comment>
<dbReference type="Gene3D" id="3.40.50.150">
    <property type="entry name" value="Vaccinia Virus protein VP39"/>
    <property type="match status" value="2"/>
</dbReference>
<dbReference type="EMBL" id="ASXS01000031">
    <property type="protein sequence ID" value="EPP19551.1"/>
    <property type="molecule type" value="Genomic_DNA"/>
</dbReference>
<name>S7J6T8_VIBFL</name>
<dbReference type="CDD" id="cd02440">
    <property type="entry name" value="AdoMet_MTases"/>
    <property type="match status" value="2"/>
</dbReference>
<feature type="domain" description="Methyltransferase" evidence="3">
    <location>
        <begin position="46"/>
        <end position="131"/>
    </location>
</feature>
<reference evidence="5 6" key="1">
    <citation type="journal article" date="2013" name="Gut Pathog.">
        <title>Evidence of a new metabolic capacity in an emerging diarrheal pathogen: lessons from the draft genomes of Vibrio fluvialis strains PG41 and I21563.</title>
        <authorList>
            <person name="Khatri I."/>
            <person name="Mahajan S."/>
            <person name="Dureja C."/>
            <person name="Subramanian S."/>
            <person name="Raychaudhuri S."/>
        </authorList>
    </citation>
    <scope>NUCLEOTIDE SEQUENCE [LARGE SCALE GENOMIC DNA]</scope>
    <source>
        <strain evidence="5 6">PG41</strain>
    </source>
</reference>
<dbReference type="SUPFAM" id="SSF53335">
    <property type="entry name" value="S-adenosyl-L-methionine-dependent methyltransferases"/>
    <property type="match status" value="2"/>
</dbReference>
<dbReference type="PANTHER" id="PTHR43861">
    <property type="entry name" value="TRANS-ACONITATE 2-METHYLTRANSFERASE-RELATED"/>
    <property type="match status" value="1"/>
</dbReference>
<feature type="coiled-coil region" evidence="2">
    <location>
        <begin position="690"/>
        <end position="724"/>
    </location>
</feature>
<evidence type="ECO:0000313" key="6">
    <source>
        <dbReference type="Proteomes" id="UP000014854"/>
    </source>
</evidence>
<dbReference type="Proteomes" id="UP000014854">
    <property type="component" value="Unassembled WGS sequence"/>
</dbReference>
<dbReference type="RefSeq" id="WP_020332406.1">
    <property type="nucleotide sequence ID" value="NZ_ASXS01000031.1"/>
</dbReference>
<dbReference type="InterPro" id="IPR025714">
    <property type="entry name" value="Methyltranfer_dom"/>
</dbReference>
<organism evidence="5 6">
    <name type="scientific">Vibrio fluvialis PG41</name>
    <dbReference type="NCBI Taxonomy" id="1336752"/>
    <lineage>
        <taxon>Bacteria</taxon>
        <taxon>Pseudomonadati</taxon>
        <taxon>Pseudomonadota</taxon>
        <taxon>Gammaproteobacteria</taxon>
        <taxon>Vibrionales</taxon>
        <taxon>Vibrionaceae</taxon>
        <taxon>Vibrio</taxon>
    </lineage>
</organism>
<dbReference type="Pfam" id="PF13649">
    <property type="entry name" value="Methyltransf_25"/>
    <property type="match status" value="1"/>
</dbReference>
<accession>S7J6T8</accession>
<evidence type="ECO:0000256" key="1">
    <source>
        <dbReference type="ARBA" id="ARBA00022679"/>
    </source>
</evidence>
<evidence type="ECO:0000313" key="5">
    <source>
        <dbReference type="EMBL" id="EPP19551.1"/>
    </source>
</evidence>
<feature type="domain" description="Methyltransferase" evidence="4">
    <location>
        <begin position="244"/>
        <end position="357"/>
    </location>
</feature>
<protein>
    <submittedName>
        <fullName evidence="5">Putative glycosyltransferase</fullName>
    </submittedName>
</protein>
<dbReference type="PATRIC" id="fig|1336752.4.peg.4584"/>
<dbReference type="Pfam" id="PF13847">
    <property type="entry name" value="Methyltransf_31"/>
    <property type="match status" value="1"/>
</dbReference>
<keyword evidence="1 5" id="KW-0808">Transferase</keyword>
<sequence>MFNANPADYNNAYNEYWSSPDRIGETSGDLKKISNQIIETCGYGKVLDIGCGEGKLVAELVNSGVDAFGLDISEVVIERANSRLNGRFKQGSILDLPFQDNHFDTVVSTDCMEHLTPDDVPAALKEICRVTGKYVFLQIATTQDRDGHWHLTVEGREWWETKCLEAGFRKHPGYYRLNAYEALNQEPWQIYVLLEKIPQQAIRKYSMEELNKQRILHMDMLREVGRRGDAHCIRYHKAAEYVRPGDTVLDLACGLGYGSHIIYHNSHAKRVIGMDLSESGIEYAQQNYQVDGHVEFSLADAQNIENLPDNSVDFITTFETIEHLPEPKKYLAELERVLKPSGRMLICAPNNWADETGEDPNPHHFHVYTWERLKEECGTHFILEKGFVQTAGGAMKCHHSPRAWHEVPVEGFDCEAEWILLLCMKDPMKGHSLSYTETQWELPKSEDFNVVNFARDYENPWIVRGTVTRGQRLLNQDLLVSKQLEILSTTTSDSVDYAASLCGYIYSIIENEEYVKSSIVDSISKKIDEYLDLQKNTPHHIRWNVSIAYAAALLYKHLGEINKSLEYFKLTTKFDVTEFSPLLGNRTVDAYFEMAKLHLSINENDKAKVNLEAIIQEVTRLSQSNWLNIVGTSESPFPFGMPEMSQLLDKGAKAAYMLNNFDSIDARPELIATEAKGYFERIISNHELVISEQNDSLKNLYAEVERLNRDNNVYITEIQRLNKVNDNLSKIDSRMRQSLVYRGLRYVYRRAKVILR</sequence>
<proteinExistence type="predicted"/>
<evidence type="ECO:0000256" key="2">
    <source>
        <dbReference type="SAM" id="Coils"/>
    </source>
</evidence>
<gene>
    <name evidence="5" type="ORF">L910_3219</name>
</gene>
<evidence type="ECO:0000259" key="3">
    <source>
        <dbReference type="Pfam" id="PF13649"/>
    </source>
</evidence>